<accession>A0A1D1UQE6</accession>
<reference evidence="1 2" key="1">
    <citation type="journal article" date="2016" name="Nat. Commun.">
        <title>Extremotolerant tardigrade genome and improved radiotolerance of human cultured cells by tardigrade-unique protein.</title>
        <authorList>
            <person name="Hashimoto T."/>
            <person name="Horikawa D.D."/>
            <person name="Saito Y."/>
            <person name="Kuwahara H."/>
            <person name="Kozuka-Hata H."/>
            <person name="Shin-I T."/>
            <person name="Minakuchi Y."/>
            <person name="Ohishi K."/>
            <person name="Motoyama A."/>
            <person name="Aizu T."/>
            <person name="Enomoto A."/>
            <person name="Kondo K."/>
            <person name="Tanaka S."/>
            <person name="Hara Y."/>
            <person name="Koshikawa S."/>
            <person name="Sagara H."/>
            <person name="Miura T."/>
            <person name="Yokobori S."/>
            <person name="Miyagawa K."/>
            <person name="Suzuki Y."/>
            <person name="Kubo T."/>
            <person name="Oyama M."/>
            <person name="Kohara Y."/>
            <person name="Fujiyama A."/>
            <person name="Arakawa K."/>
            <person name="Katayama T."/>
            <person name="Toyoda A."/>
            <person name="Kunieda T."/>
        </authorList>
    </citation>
    <scope>NUCLEOTIDE SEQUENCE [LARGE SCALE GENOMIC DNA]</scope>
    <source>
        <strain evidence="1 2">YOKOZUNA-1</strain>
    </source>
</reference>
<dbReference type="AlphaFoldDB" id="A0A1D1UQE6"/>
<protein>
    <submittedName>
        <fullName evidence="1">Uncharacterized protein</fullName>
    </submittedName>
</protein>
<name>A0A1D1UQE6_RAMVA</name>
<evidence type="ECO:0000313" key="2">
    <source>
        <dbReference type="Proteomes" id="UP000186922"/>
    </source>
</evidence>
<proteinExistence type="predicted"/>
<evidence type="ECO:0000313" key="1">
    <source>
        <dbReference type="EMBL" id="GAU91671.1"/>
    </source>
</evidence>
<dbReference type="Proteomes" id="UP000186922">
    <property type="component" value="Unassembled WGS sequence"/>
</dbReference>
<comment type="caution">
    <text evidence="1">The sequence shown here is derived from an EMBL/GenBank/DDBJ whole genome shotgun (WGS) entry which is preliminary data.</text>
</comment>
<sequence length="127" mass="14800">MFGRLGIDVTDRQAIRCIHVHLRTLYSAGGRSVLLRQYYSDYANDSRSTSHELPTHGRLRLPPSHKNDADALRHVIGLLCHLDSVRYPLLDYRFRPQKDSVGRWRHLYHDAGKSFDRHLPCNICLHE</sequence>
<keyword evidence="2" id="KW-1185">Reference proteome</keyword>
<dbReference type="EMBL" id="BDGG01000002">
    <property type="protein sequence ID" value="GAU91671.1"/>
    <property type="molecule type" value="Genomic_DNA"/>
</dbReference>
<gene>
    <name evidence="1" type="primary">RvY_03881</name>
    <name evidence="1" type="synonym">RvY_03881.4</name>
    <name evidence="1" type="ORF">RvY_03881-4</name>
</gene>
<organism evidence="1 2">
    <name type="scientific">Ramazzottius varieornatus</name>
    <name type="common">Water bear</name>
    <name type="synonym">Tardigrade</name>
    <dbReference type="NCBI Taxonomy" id="947166"/>
    <lineage>
        <taxon>Eukaryota</taxon>
        <taxon>Metazoa</taxon>
        <taxon>Ecdysozoa</taxon>
        <taxon>Tardigrada</taxon>
        <taxon>Eutardigrada</taxon>
        <taxon>Parachela</taxon>
        <taxon>Hypsibioidea</taxon>
        <taxon>Ramazzottiidae</taxon>
        <taxon>Ramazzottius</taxon>
    </lineage>
</organism>